<dbReference type="PANTHER" id="PTHR43833:SF11">
    <property type="entry name" value="VOLTAGE-GATED POTASSIUM CHANNEL KCH"/>
    <property type="match status" value="1"/>
</dbReference>
<proteinExistence type="predicted"/>
<keyword evidence="1" id="KW-0812">Transmembrane</keyword>
<feature type="transmembrane region" description="Helical" evidence="1">
    <location>
        <begin position="307"/>
        <end position="323"/>
    </location>
</feature>
<dbReference type="SUPFAM" id="SSF51735">
    <property type="entry name" value="NAD(P)-binding Rossmann-fold domains"/>
    <property type="match status" value="2"/>
</dbReference>
<evidence type="ECO:0000313" key="4">
    <source>
        <dbReference type="Proteomes" id="UP000218418"/>
    </source>
</evidence>
<dbReference type="GO" id="GO:0006813">
    <property type="term" value="P:potassium ion transport"/>
    <property type="evidence" value="ECO:0007669"/>
    <property type="project" value="InterPro"/>
</dbReference>
<dbReference type="InterPro" id="IPR003148">
    <property type="entry name" value="RCK_N"/>
</dbReference>
<evidence type="ECO:0000313" key="3">
    <source>
        <dbReference type="EMBL" id="BAY82358.1"/>
    </source>
</evidence>
<dbReference type="AlphaFoldDB" id="A0A1Z4LMN5"/>
<organism evidence="3 4">
    <name type="scientific">Calothrix parasitica NIES-267</name>
    <dbReference type="NCBI Taxonomy" id="1973488"/>
    <lineage>
        <taxon>Bacteria</taxon>
        <taxon>Bacillati</taxon>
        <taxon>Cyanobacteriota</taxon>
        <taxon>Cyanophyceae</taxon>
        <taxon>Nostocales</taxon>
        <taxon>Calotrichaceae</taxon>
        <taxon>Calothrix</taxon>
    </lineage>
</organism>
<accession>A0A1Z4LMN5</accession>
<keyword evidence="4" id="KW-1185">Reference proteome</keyword>
<feature type="domain" description="RCK C-terminal" evidence="2">
    <location>
        <begin position="509"/>
        <end position="592"/>
    </location>
</feature>
<dbReference type="EMBL" id="AP018227">
    <property type="protein sequence ID" value="BAY82358.1"/>
    <property type="molecule type" value="Genomic_DNA"/>
</dbReference>
<keyword evidence="1" id="KW-1133">Transmembrane helix</keyword>
<dbReference type="PANTHER" id="PTHR43833">
    <property type="entry name" value="POTASSIUM CHANNEL PROTEIN 2-RELATED-RELATED"/>
    <property type="match status" value="1"/>
</dbReference>
<dbReference type="InterPro" id="IPR006037">
    <property type="entry name" value="RCK_C"/>
</dbReference>
<dbReference type="GO" id="GO:0008324">
    <property type="term" value="F:monoatomic cation transmembrane transporter activity"/>
    <property type="evidence" value="ECO:0007669"/>
    <property type="project" value="InterPro"/>
</dbReference>
<dbReference type="OrthoDB" id="473812at2"/>
<reference evidence="3 4" key="1">
    <citation type="submission" date="2017-06" db="EMBL/GenBank/DDBJ databases">
        <title>Genome sequencing of cyanobaciteial culture collection at National Institute for Environmental Studies (NIES).</title>
        <authorList>
            <person name="Hirose Y."/>
            <person name="Shimura Y."/>
            <person name="Fujisawa T."/>
            <person name="Nakamura Y."/>
            <person name="Kawachi M."/>
        </authorList>
    </citation>
    <scope>NUCLEOTIDE SEQUENCE [LARGE SCALE GENOMIC DNA]</scope>
    <source>
        <strain evidence="3 4">NIES-267</strain>
    </source>
</reference>
<evidence type="ECO:0000259" key="2">
    <source>
        <dbReference type="PROSITE" id="PS51202"/>
    </source>
</evidence>
<name>A0A1Z4LMN5_9CYAN</name>
<feature type="transmembrane region" description="Helical" evidence="1">
    <location>
        <begin position="330"/>
        <end position="354"/>
    </location>
</feature>
<dbReference type="Proteomes" id="UP000218418">
    <property type="component" value="Chromosome"/>
</dbReference>
<evidence type="ECO:0000256" key="1">
    <source>
        <dbReference type="SAM" id="Phobius"/>
    </source>
</evidence>
<dbReference type="Pfam" id="PF02254">
    <property type="entry name" value="TrkA_N"/>
    <property type="match status" value="2"/>
</dbReference>
<keyword evidence="1" id="KW-0472">Membrane</keyword>
<gene>
    <name evidence="3" type="ORF">NIES267_18370</name>
</gene>
<protein>
    <submittedName>
        <fullName evidence="3">TrkA-N domain protein</fullName>
    </submittedName>
</protein>
<feature type="transmembrane region" description="Helical" evidence="1">
    <location>
        <begin position="273"/>
        <end position="295"/>
    </location>
</feature>
<sequence length="668" mass="75461">MEEHESAIDERFLVCGLGGLGQHCVVALKQFGVEVVGIDLVKPRSWRIPGVDNLLDELIIGDCRQNSVFERAKIERCRAVLIVTSDELINAETAIAVRQLNKNARLVVRSTKENLNQLLEEQLTNFVAYDPIHLSAASFALAALGGDSLGFFNLDDKWLGIFRHTVRYGDSFYRRQLFEVNNSSRILLCYLPDKYYKFNCFYDWDSEIVIQEGSTVIYVEQFDRLLSKQKKSLVSNVAKKKKMWQQTIDFIRKIKIRKKILEYWHSSSQVRRVVIVCGLMTLVLAIVGTILFAFLLNNYTTVNLNPFYITISLLLGGYADFLYTESPKNLIVQLVSLALAVTGTAFVGVLYALATEKLLSTKFLFSNRRPEVPEEEHIVIIGIKRVGSKVAQLLQEFRQPVVAIVLEDDFDPNHLPDIPLFTGDLDESLSKVNLSSAKSIIATSEDEMLNVEMGLKTQKINPKSSLIIRTFGQRLSENLAQMLPKSQIISAYAVAAEAFAGAAFGENILDLFRLHNQTVLVTEYQFSEVDSLNGLMLSEIAYGYGVVPISYQNPPRSPELMPKNYKKIEPGIRLVVLATIDGLKRMERGRIGIYPKNWQIVIESAVTEVARFDGANQITKMTNYPLNRARDLIDNLPQTLPVPLYKLQAQDLIRILQQHQVMASLKKI</sequence>
<dbReference type="PROSITE" id="PS51202">
    <property type="entry name" value="RCK_C"/>
    <property type="match status" value="1"/>
</dbReference>
<dbReference type="Gene3D" id="3.40.50.720">
    <property type="entry name" value="NAD(P)-binding Rossmann-like Domain"/>
    <property type="match status" value="2"/>
</dbReference>
<dbReference type="InterPro" id="IPR050721">
    <property type="entry name" value="Trk_Ktr_HKT_K-transport"/>
</dbReference>
<dbReference type="InterPro" id="IPR036291">
    <property type="entry name" value="NAD(P)-bd_dom_sf"/>
</dbReference>